<dbReference type="AlphaFoldDB" id="A0AA36CIS7"/>
<feature type="compositionally biased region" description="Pro residues" evidence="1">
    <location>
        <begin position="19"/>
        <end position="29"/>
    </location>
</feature>
<evidence type="ECO:0000256" key="1">
    <source>
        <dbReference type="SAM" id="MobiDB-lite"/>
    </source>
</evidence>
<protein>
    <submittedName>
        <fullName evidence="2">Uncharacterized protein</fullName>
    </submittedName>
</protein>
<evidence type="ECO:0000313" key="3">
    <source>
        <dbReference type="Proteomes" id="UP001177023"/>
    </source>
</evidence>
<dbReference type="EMBL" id="CATQJA010001944">
    <property type="protein sequence ID" value="CAJ0569134.1"/>
    <property type="molecule type" value="Genomic_DNA"/>
</dbReference>
<comment type="caution">
    <text evidence="2">The sequence shown here is derived from an EMBL/GenBank/DDBJ whole genome shotgun (WGS) entry which is preliminary data.</text>
</comment>
<accession>A0AA36CIS7</accession>
<reference evidence="2" key="1">
    <citation type="submission" date="2023-06" db="EMBL/GenBank/DDBJ databases">
        <authorList>
            <person name="Delattre M."/>
        </authorList>
    </citation>
    <scope>NUCLEOTIDE SEQUENCE</scope>
    <source>
        <strain evidence="2">AF72</strain>
    </source>
</reference>
<proteinExistence type="predicted"/>
<dbReference type="Proteomes" id="UP001177023">
    <property type="component" value="Unassembled WGS sequence"/>
</dbReference>
<feature type="region of interest" description="Disordered" evidence="1">
    <location>
        <begin position="1"/>
        <end position="29"/>
    </location>
</feature>
<sequence length="201" mass="22418">MPPRERTEESPPYFEGDYVPPPPPPPPPLEAFLGIDQLAGSRPGFAACLRYSAETDGENAAARIRYGREAVLVAARPHRFAYQVAVQSLGQFMQPPFIDDGGNIVARFVLVQSRFLLLRRAIHRANPMIAMVGQPALVNYVEEYSLQFNRARGRLIQLIATAGAHRHHPAYLRLQRAGLGWVREIGILRAELQQLVAALFN</sequence>
<gene>
    <name evidence="2" type="ORF">MSPICULIGERA_LOCUS7624</name>
</gene>
<evidence type="ECO:0000313" key="2">
    <source>
        <dbReference type="EMBL" id="CAJ0569134.1"/>
    </source>
</evidence>
<name>A0AA36CIS7_9BILA</name>
<organism evidence="2 3">
    <name type="scientific">Mesorhabditis spiculigera</name>
    <dbReference type="NCBI Taxonomy" id="96644"/>
    <lineage>
        <taxon>Eukaryota</taxon>
        <taxon>Metazoa</taxon>
        <taxon>Ecdysozoa</taxon>
        <taxon>Nematoda</taxon>
        <taxon>Chromadorea</taxon>
        <taxon>Rhabditida</taxon>
        <taxon>Rhabditina</taxon>
        <taxon>Rhabditomorpha</taxon>
        <taxon>Rhabditoidea</taxon>
        <taxon>Rhabditidae</taxon>
        <taxon>Mesorhabditinae</taxon>
        <taxon>Mesorhabditis</taxon>
    </lineage>
</organism>
<feature type="non-terminal residue" evidence="2">
    <location>
        <position position="201"/>
    </location>
</feature>
<keyword evidence="3" id="KW-1185">Reference proteome</keyword>